<reference evidence="3 4" key="1">
    <citation type="submission" date="2021-01" db="EMBL/GenBank/DDBJ databases">
        <title>Genomic Encyclopedia of Type Strains, Phase IV (KMG-IV): sequencing the most valuable type-strain genomes for metagenomic binning, comparative biology and taxonomic classification.</title>
        <authorList>
            <person name="Goeker M."/>
        </authorList>
    </citation>
    <scope>NUCLEOTIDE SEQUENCE [LARGE SCALE GENOMIC DNA]</scope>
    <source>
        <strain evidence="3 4">DSM 25540</strain>
    </source>
</reference>
<evidence type="ECO:0000313" key="4">
    <source>
        <dbReference type="Proteomes" id="UP000741863"/>
    </source>
</evidence>
<keyword evidence="4" id="KW-1185">Reference proteome</keyword>
<name>A0ABS2PDZ8_9BACL</name>
<organism evidence="3 4">
    <name type="scientific">Geomicrobium sediminis</name>
    <dbReference type="NCBI Taxonomy" id="1347788"/>
    <lineage>
        <taxon>Bacteria</taxon>
        <taxon>Bacillati</taxon>
        <taxon>Bacillota</taxon>
        <taxon>Bacilli</taxon>
        <taxon>Bacillales</taxon>
        <taxon>Geomicrobium</taxon>
    </lineage>
</organism>
<evidence type="ECO:0000256" key="2">
    <source>
        <dbReference type="SAM" id="Phobius"/>
    </source>
</evidence>
<feature type="region of interest" description="Disordered" evidence="1">
    <location>
        <begin position="121"/>
        <end position="141"/>
    </location>
</feature>
<gene>
    <name evidence="3" type="ORF">JOD17_002746</name>
</gene>
<comment type="caution">
    <text evidence="3">The sequence shown here is derived from an EMBL/GenBank/DDBJ whole genome shotgun (WGS) entry which is preliminary data.</text>
</comment>
<keyword evidence="2" id="KW-1133">Transmembrane helix</keyword>
<dbReference type="EMBL" id="JAFBEC010000007">
    <property type="protein sequence ID" value="MBM7633652.1"/>
    <property type="molecule type" value="Genomic_DNA"/>
</dbReference>
<sequence length="216" mass="23906">MANKDTSKFKELISQSSNGPKKIRWYYIVGLIVLGLLLMMIGTSGDDEDDGMLQNGEVQNEPVARNTEQSKPSANAATEFQLIEQAYGERLQQALETIDGISNVDVVVNVKETESKVYEKDRSIRQQTTDEADTEGGNRTLDEGTEEETLVLVQQGGTEEPLLIRVDKPDVTGVLVVANGVESMQRKEWVIEAVTRTLDVPAHRVSVMPKQLGKDE</sequence>
<dbReference type="RefSeq" id="WP_204698338.1">
    <property type="nucleotide sequence ID" value="NZ_JAFBEC010000007.1"/>
</dbReference>
<dbReference type="NCBIfam" id="TIGR02830">
    <property type="entry name" value="spore_III_AG"/>
    <property type="match status" value="1"/>
</dbReference>
<accession>A0ABS2PDZ8</accession>
<dbReference type="Proteomes" id="UP000741863">
    <property type="component" value="Unassembled WGS sequence"/>
</dbReference>
<evidence type="ECO:0000313" key="3">
    <source>
        <dbReference type="EMBL" id="MBM7633652.1"/>
    </source>
</evidence>
<keyword evidence="2" id="KW-0812">Transmembrane</keyword>
<evidence type="ECO:0000256" key="1">
    <source>
        <dbReference type="SAM" id="MobiDB-lite"/>
    </source>
</evidence>
<keyword evidence="2" id="KW-0472">Membrane</keyword>
<protein>
    <submittedName>
        <fullName evidence="3">Stage III sporulation protein AG</fullName>
    </submittedName>
</protein>
<feature type="transmembrane region" description="Helical" evidence="2">
    <location>
        <begin position="25"/>
        <end position="45"/>
    </location>
</feature>
<proteinExistence type="predicted"/>
<dbReference type="InterPro" id="IPR014195">
    <property type="entry name" value="Spore_III_AG"/>
</dbReference>